<dbReference type="EMBL" id="FNVR01000003">
    <property type="protein sequence ID" value="SEF66648.1"/>
    <property type="molecule type" value="Genomic_DNA"/>
</dbReference>
<dbReference type="AlphaFoldDB" id="A0A1H5TWR1"/>
<dbReference type="Proteomes" id="UP000236736">
    <property type="component" value="Unassembled WGS sequence"/>
</dbReference>
<accession>A0A1H5TWR1</accession>
<sequence length="247" mass="26891">MKSSMTQSDPQRDDYNAFEDSIRPLKKNYNQMKWSGLILTSALVLSSCMSEVEAPEANQLENAIESAEVVSGSENLRTIPGAYNYMEEFDNQIFFIVLDGLAAPEGLYPGTGEGSATRFGKGKKSYSFINQLAQFNENFQLITTGAPVTDIFGADLVKMGLVDIPSNVSSVTTDGEGNAIWFENVENITSPVNDDRIDFKATIKVVGGNGRFAKAYGEGVVEGYFNPNLNSPDAGKGKSKVMARINY</sequence>
<evidence type="ECO:0000313" key="1">
    <source>
        <dbReference type="EMBL" id="SEF66648.1"/>
    </source>
</evidence>
<keyword evidence="2" id="KW-1185">Reference proteome</keyword>
<protein>
    <submittedName>
        <fullName evidence="1">Uncharacterized protein</fullName>
    </submittedName>
</protein>
<reference evidence="2" key="1">
    <citation type="submission" date="2016-10" db="EMBL/GenBank/DDBJ databases">
        <authorList>
            <person name="Varghese N."/>
            <person name="Submissions S."/>
        </authorList>
    </citation>
    <scope>NUCLEOTIDE SEQUENCE [LARGE SCALE GENOMIC DNA]</scope>
    <source>
        <strain evidence="2">DSM 17298</strain>
    </source>
</reference>
<gene>
    <name evidence="1" type="ORF">SAMN03080598_00956</name>
</gene>
<organism evidence="1 2">
    <name type="scientific">Algoriphagus boritolerans DSM 17298 = JCM 18970</name>
    <dbReference type="NCBI Taxonomy" id="1120964"/>
    <lineage>
        <taxon>Bacteria</taxon>
        <taxon>Pseudomonadati</taxon>
        <taxon>Bacteroidota</taxon>
        <taxon>Cytophagia</taxon>
        <taxon>Cytophagales</taxon>
        <taxon>Cyclobacteriaceae</taxon>
        <taxon>Algoriphagus</taxon>
    </lineage>
</organism>
<name>A0A1H5TWR1_9BACT</name>
<evidence type="ECO:0000313" key="2">
    <source>
        <dbReference type="Proteomes" id="UP000236736"/>
    </source>
</evidence>
<dbReference type="STRING" id="1120964.GCA_001313265_00572"/>
<proteinExistence type="predicted"/>